<feature type="transmembrane region" description="Helical" evidence="2">
    <location>
        <begin position="94"/>
        <end position="123"/>
    </location>
</feature>
<sequence length="485" mass="52795">MADSSPEPETEQEKKAGFLARLRQVADFVISQWLTIGFGLACLLGHFFPHVAAHGGVIRSEYSIVYGAVAFIFLVSGLSLPFSKLRKNVTNWRLHIIVQGISFAVIPAIMLAVLHICIAGGSLESGTPSLPVIIGMLVVSCIPTTIASNVVMTRASGGDDAAAIVCVVFGNIIGSFLSPILIYGFMPTGSVFDAWRPADPSTLSNMYANVAQQMGLSVLLPLIVGQVVRALWEERTVWVLQKFMLNKISGLCLILLVWTTFSGAFETGALYQLSASSVIFNVFINVGLYLIFTIICFYSARPPLWLLRAVNPILTEFKLTRNLPSWVKRIIALKRMSREQTVAVCFCGAAKTTSLGIPLVTAMWKDSDNLTRAYIQIPVLLYTIEQVFIAQILVFFLKRYVEKGRKADLEESESVDLQTPEQRREVGGNNSPLPRSGPESTSGTEVSPDEEVKGSAARLEEKETVTDGQNPSGVKGCVGVLKIGA</sequence>
<feature type="transmembrane region" description="Helical" evidence="2">
    <location>
        <begin position="206"/>
        <end position="232"/>
    </location>
</feature>
<keyword evidence="2" id="KW-1133">Transmembrane helix</keyword>
<reference evidence="3" key="1">
    <citation type="submission" date="2021-10" db="EMBL/GenBank/DDBJ databases">
        <authorList>
            <person name="Piombo E."/>
        </authorList>
    </citation>
    <scope>NUCLEOTIDE SEQUENCE</scope>
</reference>
<comment type="caution">
    <text evidence="3">The sequence shown here is derived from an EMBL/GenBank/DDBJ whole genome shotgun (WGS) entry which is preliminary data.</text>
</comment>
<feature type="transmembrane region" description="Helical" evidence="2">
    <location>
        <begin position="129"/>
        <end position="151"/>
    </location>
</feature>
<accession>A0A9N9YDC4</accession>
<proteinExistence type="predicted"/>
<feature type="transmembrane region" description="Helical" evidence="2">
    <location>
        <begin position="163"/>
        <end position="186"/>
    </location>
</feature>
<dbReference type="InterPro" id="IPR038770">
    <property type="entry name" value="Na+/solute_symporter_sf"/>
</dbReference>
<keyword evidence="2" id="KW-0472">Membrane</keyword>
<feature type="region of interest" description="Disordered" evidence="1">
    <location>
        <begin position="410"/>
        <end position="475"/>
    </location>
</feature>
<evidence type="ECO:0000313" key="4">
    <source>
        <dbReference type="Proteomes" id="UP000696573"/>
    </source>
</evidence>
<feature type="compositionally biased region" description="Basic and acidic residues" evidence="1">
    <location>
        <begin position="450"/>
        <end position="465"/>
    </location>
</feature>
<dbReference type="GO" id="GO:0005886">
    <property type="term" value="C:plasma membrane"/>
    <property type="evidence" value="ECO:0007669"/>
    <property type="project" value="TreeGrafter"/>
</dbReference>
<feature type="transmembrane region" description="Helical" evidence="2">
    <location>
        <begin position="277"/>
        <end position="298"/>
    </location>
</feature>
<dbReference type="Gene3D" id="1.20.1530.20">
    <property type="match status" value="1"/>
</dbReference>
<dbReference type="Pfam" id="PF13593">
    <property type="entry name" value="SBF_like"/>
    <property type="match status" value="1"/>
</dbReference>
<dbReference type="Proteomes" id="UP000696573">
    <property type="component" value="Unassembled WGS sequence"/>
</dbReference>
<evidence type="ECO:0000256" key="1">
    <source>
        <dbReference type="SAM" id="MobiDB-lite"/>
    </source>
</evidence>
<dbReference type="PANTHER" id="PTHR18640:SF5">
    <property type="entry name" value="SODIUM_BILE ACID COTRANSPORTER 7"/>
    <property type="match status" value="1"/>
</dbReference>
<gene>
    <name evidence="3" type="ORF">CRHIZ90672A_00018351</name>
</gene>
<feature type="transmembrane region" description="Helical" evidence="2">
    <location>
        <begin position="63"/>
        <end position="82"/>
    </location>
</feature>
<feature type="transmembrane region" description="Helical" evidence="2">
    <location>
        <begin position="244"/>
        <end position="265"/>
    </location>
</feature>
<dbReference type="EMBL" id="CABFNQ020000443">
    <property type="protein sequence ID" value="CAH0014932.1"/>
    <property type="molecule type" value="Genomic_DNA"/>
</dbReference>
<protein>
    <recommendedName>
        <fullName evidence="5">Sodium bile acid cotransporter</fullName>
    </recommendedName>
</protein>
<feature type="transmembrane region" description="Helical" evidence="2">
    <location>
        <begin position="25"/>
        <end position="48"/>
    </location>
</feature>
<name>A0A9N9YDC4_9HYPO</name>
<dbReference type="AlphaFoldDB" id="A0A9N9YDC4"/>
<dbReference type="InterPro" id="IPR016833">
    <property type="entry name" value="Put_Na-Bile_cotransptr"/>
</dbReference>
<feature type="compositionally biased region" description="Polar residues" evidence="1">
    <location>
        <begin position="428"/>
        <end position="445"/>
    </location>
</feature>
<evidence type="ECO:0000256" key="2">
    <source>
        <dbReference type="SAM" id="Phobius"/>
    </source>
</evidence>
<feature type="transmembrane region" description="Helical" evidence="2">
    <location>
        <begin position="373"/>
        <end position="397"/>
    </location>
</feature>
<evidence type="ECO:0008006" key="5">
    <source>
        <dbReference type="Google" id="ProtNLM"/>
    </source>
</evidence>
<dbReference type="OrthoDB" id="188035at2759"/>
<feature type="transmembrane region" description="Helical" evidence="2">
    <location>
        <begin position="341"/>
        <end position="361"/>
    </location>
</feature>
<keyword evidence="2" id="KW-0812">Transmembrane</keyword>
<organism evidence="3 4">
    <name type="scientific">Clonostachys rhizophaga</name>
    <dbReference type="NCBI Taxonomy" id="160324"/>
    <lineage>
        <taxon>Eukaryota</taxon>
        <taxon>Fungi</taxon>
        <taxon>Dikarya</taxon>
        <taxon>Ascomycota</taxon>
        <taxon>Pezizomycotina</taxon>
        <taxon>Sordariomycetes</taxon>
        <taxon>Hypocreomycetidae</taxon>
        <taxon>Hypocreales</taxon>
        <taxon>Bionectriaceae</taxon>
        <taxon>Clonostachys</taxon>
    </lineage>
</organism>
<dbReference type="PANTHER" id="PTHR18640">
    <property type="entry name" value="SOLUTE CARRIER FAMILY 10 MEMBER 7"/>
    <property type="match status" value="1"/>
</dbReference>
<evidence type="ECO:0000313" key="3">
    <source>
        <dbReference type="EMBL" id="CAH0014932.1"/>
    </source>
</evidence>
<keyword evidence="4" id="KW-1185">Reference proteome</keyword>